<dbReference type="PANTHER" id="PTHR10724:SF7">
    <property type="entry name" value="SMALL RIBOSOMAL SUBUNIT PROTEIN BS1C"/>
    <property type="match status" value="1"/>
</dbReference>
<evidence type="ECO:0000256" key="1">
    <source>
        <dbReference type="ARBA" id="ARBA00006767"/>
    </source>
</evidence>
<organism evidence="5 6">
    <name type="scientific">Lentzea jiangxiensis</name>
    <dbReference type="NCBI Taxonomy" id="641025"/>
    <lineage>
        <taxon>Bacteria</taxon>
        <taxon>Bacillati</taxon>
        <taxon>Actinomycetota</taxon>
        <taxon>Actinomycetes</taxon>
        <taxon>Pseudonocardiales</taxon>
        <taxon>Pseudonocardiaceae</taxon>
        <taxon>Lentzea</taxon>
    </lineage>
</organism>
<dbReference type="PROSITE" id="PS50126">
    <property type="entry name" value="S1"/>
    <property type="match status" value="1"/>
</dbReference>
<dbReference type="SUPFAM" id="SSF50249">
    <property type="entry name" value="Nucleic acid-binding proteins"/>
    <property type="match status" value="1"/>
</dbReference>
<dbReference type="InterPro" id="IPR003029">
    <property type="entry name" value="S1_domain"/>
</dbReference>
<dbReference type="SMART" id="SM00316">
    <property type="entry name" value="S1"/>
    <property type="match status" value="1"/>
</dbReference>
<dbReference type="AlphaFoldDB" id="A0A1H0UBK4"/>
<dbReference type="Gene3D" id="2.40.50.140">
    <property type="entry name" value="Nucleic acid-binding proteins"/>
    <property type="match status" value="1"/>
</dbReference>
<dbReference type="InterPro" id="IPR050437">
    <property type="entry name" value="Ribos_protein_bS1-like"/>
</dbReference>
<dbReference type="STRING" id="641025.SAMN05421507_111224"/>
<name>A0A1H0UBK4_9PSEU</name>
<protein>
    <submittedName>
        <fullName evidence="5">Small subunit ribosomal protein S1</fullName>
    </submittedName>
</protein>
<evidence type="ECO:0000259" key="4">
    <source>
        <dbReference type="PROSITE" id="PS50126"/>
    </source>
</evidence>
<dbReference type="PANTHER" id="PTHR10724">
    <property type="entry name" value="30S RIBOSOMAL PROTEIN S1"/>
    <property type="match status" value="1"/>
</dbReference>
<dbReference type="EMBL" id="FNIX01000011">
    <property type="protein sequence ID" value="SDP63226.1"/>
    <property type="molecule type" value="Genomic_DNA"/>
</dbReference>
<dbReference type="GO" id="GO:0006412">
    <property type="term" value="P:translation"/>
    <property type="evidence" value="ECO:0007669"/>
    <property type="project" value="TreeGrafter"/>
</dbReference>
<dbReference type="Proteomes" id="UP000199691">
    <property type="component" value="Unassembled WGS sequence"/>
</dbReference>
<proteinExistence type="inferred from homology"/>
<dbReference type="GO" id="GO:0003735">
    <property type="term" value="F:structural constituent of ribosome"/>
    <property type="evidence" value="ECO:0007669"/>
    <property type="project" value="TreeGrafter"/>
</dbReference>
<keyword evidence="6" id="KW-1185">Reference proteome</keyword>
<keyword evidence="2 5" id="KW-0689">Ribosomal protein</keyword>
<evidence type="ECO:0000313" key="5">
    <source>
        <dbReference type="EMBL" id="SDP63226.1"/>
    </source>
</evidence>
<evidence type="ECO:0000256" key="3">
    <source>
        <dbReference type="ARBA" id="ARBA00023274"/>
    </source>
</evidence>
<keyword evidence="3" id="KW-0687">Ribonucleoprotein</keyword>
<gene>
    <name evidence="5" type="ORF">SAMN05421507_111224</name>
</gene>
<comment type="similarity">
    <text evidence="1">Belongs to the bacterial ribosomal protein bS1 family.</text>
</comment>
<accession>A0A1H0UBK4</accession>
<reference evidence="6" key="1">
    <citation type="submission" date="2016-10" db="EMBL/GenBank/DDBJ databases">
        <authorList>
            <person name="Varghese N."/>
            <person name="Submissions S."/>
        </authorList>
    </citation>
    <scope>NUCLEOTIDE SEQUENCE [LARGE SCALE GENOMIC DNA]</scope>
    <source>
        <strain evidence="6">CGMCC 4.6609</strain>
    </source>
</reference>
<evidence type="ECO:0000313" key="6">
    <source>
        <dbReference type="Proteomes" id="UP000199691"/>
    </source>
</evidence>
<evidence type="ECO:0000256" key="2">
    <source>
        <dbReference type="ARBA" id="ARBA00022980"/>
    </source>
</evidence>
<sequence>MAVNEFLAGLDKDMVVEGGVSAIFPFGVFVALDGAPGPVVALVRIPQISWERIEHPVDVLAVGDRVRALVLHVDLEREQVSLSIRALLPEPPPRERTESEVLLEEQLEALRRKLLES</sequence>
<dbReference type="Pfam" id="PF00575">
    <property type="entry name" value="S1"/>
    <property type="match status" value="1"/>
</dbReference>
<dbReference type="GO" id="GO:0022627">
    <property type="term" value="C:cytosolic small ribosomal subunit"/>
    <property type="evidence" value="ECO:0007669"/>
    <property type="project" value="TreeGrafter"/>
</dbReference>
<feature type="domain" description="S1 motif" evidence="4">
    <location>
        <begin position="13"/>
        <end position="85"/>
    </location>
</feature>
<dbReference type="InterPro" id="IPR012340">
    <property type="entry name" value="NA-bd_OB-fold"/>
</dbReference>
<dbReference type="GO" id="GO:0003729">
    <property type="term" value="F:mRNA binding"/>
    <property type="evidence" value="ECO:0007669"/>
    <property type="project" value="TreeGrafter"/>
</dbReference>